<dbReference type="AlphaFoldDB" id="A1ZE85"/>
<evidence type="ECO:0000313" key="2">
    <source>
        <dbReference type="Proteomes" id="UP000004095"/>
    </source>
</evidence>
<accession>A1ZE85</accession>
<organism evidence="1 2">
    <name type="scientific">Microscilla marina ATCC 23134</name>
    <dbReference type="NCBI Taxonomy" id="313606"/>
    <lineage>
        <taxon>Bacteria</taxon>
        <taxon>Pseudomonadati</taxon>
        <taxon>Bacteroidota</taxon>
        <taxon>Cytophagia</taxon>
        <taxon>Cytophagales</taxon>
        <taxon>Microscillaceae</taxon>
        <taxon>Microscilla</taxon>
    </lineage>
</organism>
<keyword evidence="2" id="KW-1185">Reference proteome</keyword>
<reference evidence="1 2" key="1">
    <citation type="submission" date="2007-01" db="EMBL/GenBank/DDBJ databases">
        <authorList>
            <person name="Haygood M."/>
            <person name="Podell S."/>
            <person name="Anderson C."/>
            <person name="Hopkinson B."/>
            <person name="Roe K."/>
            <person name="Barbeau K."/>
            <person name="Gaasterland T."/>
            <person name="Ferriera S."/>
            <person name="Johnson J."/>
            <person name="Kravitz S."/>
            <person name="Beeson K."/>
            <person name="Sutton G."/>
            <person name="Rogers Y.-H."/>
            <person name="Friedman R."/>
            <person name="Frazier M."/>
            <person name="Venter J.C."/>
        </authorList>
    </citation>
    <scope>NUCLEOTIDE SEQUENCE [LARGE SCALE GENOMIC DNA]</scope>
    <source>
        <strain evidence="1 2">ATCC 23134</strain>
    </source>
</reference>
<sequence>MGKGFALNTEGFCLLKTKEAKGWLSAGDLIKILLKRLLQPFIT</sequence>
<protein>
    <submittedName>
        <fullName evidence="1">Uncharacterized protein</fullName>
    </submittedName>
</protein>
<name>A1ZE85_MICM2</name>
<dbReference type="EMBL" id="AAWS01000003">
    <property type="protein sequence ID" value="EAY31393.1"/>
    <property type="molecule type" value="Genomic_DNA"/>
</dbReference>
<comment type="caution">
    <text evidence="1">The sequence shown here is derived from an EMBL/GenBank/DDBJ whole genome shotgun (WGS) entry which is preliminary data.</text>
</comment>
<dbReference type="Proteomes" id="UP000004095">
    <property type="component" value="Unassembled WGS sequence"/>
</dbReference>
<proteinExistence type="predicted"/>
<evidence type="ECO:0000313" key="1">
    <source>
        <dbReference type="EMBL" id="EAY31393.1"/>
    </source>
</evidence>
<gene>
    <name evidence="1" type="ORF">M23134_04226</name>
</gene>